<feature type="transmembrane region" description="Helical" evidence="5">
    <location>
        <begin position="214"/>
        <end position="232"/>
    </location>
</feature>
<organism evidence="7 8">
    <name type="scientific">Globisporangium ultimum (strain ATCC 200006 / CBS 805.95 / DAOM BR144)</name>
    <name type="common">Pythium ultimum</name>
    <dbReference type="NCBI Taxonomy" id="431595"/>
    <lineage>
        <taxon>Eukaryota</taxon>
        <taxon>Sar</taxon>
        <taxon>Stramenopiles</taxon>
        <taxon>Oomycota</taxon>
        <taxon>Peronosporomycetes</taxon>
        <taxon>Pythiales</taxon>
        <taxon>Pythiaceae</taxon>
        <taxon>Globisporangium</taxon>
    </lineage>
</organism>
<dbReference type="SUPFAM" id="SSF52091">
    <property type="entry name" value="SpoIIaa-like"/>
    <property type="match status" value="1"/>
</dbReference>
<reference evidence="7" key="3">
    <citation type="submission" date="2015-02" db="UniProtKB">
        <authorList>
            <consortium name="EnsemblProtists"/>
        </authorList>
    </citation>
    <scope>IDENTIFICATION</scope>
    <source>
        <strain evidence="7">DAOM BR144</strain>
    </source>
</reference>
<dbReference type="STRING" id="431595.K3X4Z7"/>
<accession>K3X4Z7</accession>
<dbReference type="InterPro" id="IPR011547">
    <property type="entry name" value="SLC26A/SulP_dom"/>
</dbReference>
<dbReference type="Proteomes" id="UP000019132">
    <property type="component" value="Unassembled WGS sequence"/>
</dbReference>
<protein>
    <recommendedName>
        <fullName evidence="6">STAS domain-containing protein</fullName>
    </recommendedName>
</protein>
<dbReference type="InterPro" id="IPR001902">
    <property type="entry name" value="SLC26A/SulP_fam"/>
</dbReference>
<feature type="transmembrane region" description="Helical" evidence="5">
    <location>
        <begin position="133"/>
        <end position="153"/>
    </location>
</feature>
<dbReference type="EnsemblProtists" id="PYU1_T012296">
    <property type="protein sequence ID" value="PYU1_T012296"/>
    <property type="gene ID" value="PYU1_G012270"/>
</dbReference>
<evidence type="ECO:0000256" key="4">
    <source>
        <dbReference type="ARBA" id="ARBA00023136"/>
    </source>
</evidence>
<reference evidence="8" key="1">
    <citation type="journal article" date="2010" name="Genome Biol.">
        <title>Genome sequence of the necrotrophic plant pathogen Pythium ultimum reveals original pathogenicity mechanisms and effector repertoire.</title>
        <authorList>
            <person name="Levesque C.A."/>
            <person name="Brouwer H."/>
            <person name="Cano L."/>
            <person name="Hamilton J.P."/>
            <person name="Holt C."/>
            <person name="Huitema E."/>
            <person name="Raffaele S."/>
            <person name="Robideau G.P."/>
            <person name="Thines M."/>
            <person name="Win J."/>
            <person name="Zerillo M.M."/>
            <person name="Beakes G.W."/>
            <person name="Boore J.L."/>
            <person name="Busam D."/>
            <person name="Dumas B."/>
            <person name="Ferriera S."/>
            <person name="Fuerstenberg S.I."/>
            <person name="Gachon C.M."/>
            <person name="Gaulin E."/>
            <person name="Govers F."/>
            <person name="Grenville-Briggs L."/>
            <person name="Horner N."/>
            <person name="Hostetler J."/>
            <person name="Jiang R.H."/>
            <person name="Johnson J."/>
            <person name="Krajaejun T."/>
            <person name="Lin H."/>
            <person name="Meijer H.J."/>
            <person name="Moore B."/>
            <person name="Morris P."/>
            <person name="Phuntmart V."/>
            <person name="Puiu D."/>
            <person name="Shetty J."/>
            <person name="Stajich J.E."/>
            <person name="Tripathy S."/>
            <person name="Wawra S."/>
            <person name="van West P."/>
            <person name="Whitty B.R."/>
            <person name="Coutinho P.M."/>
            <person name="Henrissat B."/>
            <person name="Martin F."/>
            <person name="Thomas P.D."/>
            <person name="Tyler B.M."/>
            <person name="De Vries R.P."/>
            <person name="Kamoun S."/>
            <person name="Yandell M."/>
            <person name="Tisserat N."/>
            <person name="Buell C.R."/>
        </authorList>
    </citation>
    <scope>NUCLEOTIDE SEQUENCE</scope>
    <source>
        <strain evidence="8">DAOM:BR144</strain>
    </source>
</reference>
<feature type="transmembrane region" description="Helical" evidence="5">
    <location>
        <begin position="88"/>
        <end position="113"/>
    </location>
</feature>
<proteinExistence type="predicted"/>
<dbReference type="Pfam" id="PF01740">
    <property type="entry name" value="STAS"/>
    <property type="match status" value="1"/>
</dbReference>
<name>K3X4Z7_GLOUD</name>
<dbReference type="InterPro" id="IPR002645">
    <property type="entry name" value="STAS_dom"/>
</dbReference>
<dbReference type="PROSITE" id="PS50801">
    <property type="entry name" value="STAS"/>
    <property type="match status" value="1"/>
</dbReference>
<dbReference type="HOGENOM" id="CLU_003182_3_1_1"/>
<dbReference type="VEuPathDB" id="FungiDB:PYU1_G012270"/>
<dbReference type="AlphaFoldDB" id="K3X4Z7"/>
<dbReference type="Gene3D" id="3.30.750.24">
    <property type="entry name" value="STAS domain"/>
    <property type="match status" value="1"/>
</dbReference>
<dbReference type="Pfam" id="PF00916">
    <property type="entry name" value="Sulfate_transp"/>
    <property type="match status" value="2"/>
</dbReference>
<dbReference type="CDD" id="cd07042">
    <property type="entry name" value="STAS_SulP_like_sulfate_transporter"/>
    <property type="match status" value="1"/>
</dbReference>
<keyword evidence="2 5" id="KW-0812">Transmembrane</keyword>
<evidence type="ECO:0000256" key="3">
    <source>
        <dbReference type="ARBA" id="ARBA00022989"/>
    </source>
</evidence>
<evidence type="ECO:0000256" key="1">
    <source>
        <dbReference type="ARBA" id="ARBA00004141"/>
    </source>
</evidence>
<keyword evidence="8" id="KW-1185">Reference proteome</keyword>
<keyword evidence="3 5" id="KW-1133">Transmembrane helix</keyword>
<dbReference type="PANTHER" id="PTHR11814">
    <property type="entry name" value="SULFATE TRANSPORTER"/>
    <property type="match status" value="1"/>
</dbReference>
<dbReference type="InterPro" id="IPR036513">
    <property type="entry name" value="STAS_dom_sf"/>
</dbReference>
<evidence type="ECO:0000313" key="8">
    <source>
        <dbReference type="Proteomes" id="UP000019132"/>
    </source>
</evidence>
<feature type="transmembrane region" description="Helical" evidence="5">
    <location>
        <begin position="379"/>
        <end position="404"/>
    </location>
</feature>
<feature type="domain" description="STAS" evidence="6">
    <location>
        <begin position="427"/>
        <end position="545"/>
    </location>
</feature>
<feature type="transmembrane region" description="Helical" evidence="5">
    <location>
        <begin position="165"/>
        <end position="183"/>
    </location>
</feature>
<dbReference type="EMBL" id="GL376608">
    <property type="status" value="NOT_ANNOTATED_CDS"/>
    <property type="molecule type" value="Genomic_DNA"/>
</dbReference>
<evidence type="ECO:0000256" key="2">
    <source>
        <dbReference type="ARBA" id="ARBA00022692"/>
    </source>
</evidence>
<evidence type="ECO:0000313" key="7">
    <source>
        <dbReference type="EnsemblProtists" id="PYU1_T012296"/>
    </source>
</evidence>
<comment type="subcellular location">
    <subcellularLocation>
        <location evidence="1">Membrane</location>
        <topology evidence="1">Multi-pass membrane protein</topology>
    </subcellularLocation>
</comment>
<dbReference type="FunFam" id="3.30.750.24:FF:000021">
    <property type="entry name" value="Sulfate Permease (SulP) Family"/>
    <property type="match status" value="1"/>
</dbReference>
<feature type="transmembrane region" description="Helical" evidence="5">
    <location>
        <begin position="312"/>
        <end position="332"/>
    </location>
</feature>
<dbReference type="GO" id="GO:0055085">
    <property type="term" value="P:transmembrane transport"/>
    <property type="evidence" value="ECO:0007669"/>
    <property type="project" value="InterPro"/>
</dbReference>
<feature type="transmembrane region" description="Helical" evidence="5">
    <location>
        <begin position="338"/>
        <end position="358"/>
    </location>
</feature>
<evidence type="ECO:0000259" key="6">
    <source>
        <dbReference type="PROSITE" id="PS50801"/>
    </source>
</evidence>
<dbReference type="eggNOG" id="KOG0236">
    <property type="taxonomic scope" value="Eukaryota"/>
</dbReference>
<dbReference type="OMA" id="WNENQDL"/>
<sequence>MATQRRSVAATPTDQENNALLDTRFEAPKKTLYDRAVYFLPIIKWLGNYNVRRDLKSDIVSGITVTMMLIPQEVSLSTIMHVPAHHGLYTAATAPLVYALFGSSTMLSVASGSEVSLLVGTILNSMESEEERIATGIMFSFLSGCILLILRVLNLSQVADFFSRPVMGGFISAGGFLIALAQVQNWLQVTVEHASYPPQTVYKIFQHIKQTNKYSFWIGTLSIAFLFALRYAKKRFFPNPIVTRLFEKDAPEAKLEDHQPILTPRLGIARGQDINTDQELTGLGMASIVCGFFQAMPPTGGMSRTAVNFMNARTQLSSIVTTLLIIISLYTLTGTLYYLPRATLASIIIVAGFTLIEFREAKWLYKVKRDEFYVWTLSFLLTLGLGVLDGLIGSIIVSVLALMYKSKTSPVVILGELENGSLVDRKLYPGARNLGEVVAVRVESSLFFANCERVSVFVDNEITRLRYEGIHVRGVVLDAQFINDMDATTIQVFSDMQEKLEVRKIQFAIANAKSKIHDIIAHTNLLQRLVARNPSVDLESAVRTLRNSSDLTSPTSHVGTNSV</sequence>
<evidence type="ECO:0000256" key="5">
    <source>
        <dbReference type="SAM" id="Phobius"/>
    </source>
</evidence>
<keyword evidence="4 5" id="KW-0472">Membrane</keyword>
<dbReference type="GO" id="GO:0016020">
    <property type="term" value="C:membrane"/>
    <property type="evidence" value="ECO:0007669"/>
    <property type="project" value="UniProtKB-SubCell"/>
</dbReference>
<dbReference type="InParanoid" id="K3X4Z7"/>
<reference evidence="8" key="2">
    <citation type="submission" date="2010-04" db="EMBL/GenBank/DDBJ databases">
        <authorList>
            <person name="Buell R."/>
            <person name="Hamilton J."/>
            <person name="Hostetler J."/>
        </authorList>
    </citation>
    <scope>NUCLEOTIDE SEQUENCE [LARGE SCALE GENOMIC DNA]</scope>
    <source>
        <strain evidence="8">DAOM:BR144</strain>
    </source>
</reference>